<protein>
    <recommendedName>
        <fullName evidence="3">Scytalone dehydratase-like domain-containing protein</fullName>
    </recommendedName>
</protein>
<evidence type="ECO:0000313" key="5">
    <source>
        <dbReference type="Proteomes" id="UP000664132"/>
    </source>
</evidence>
<dbReference type="Gene3D" id="3.10.450.50">
    <property type="match status" value="1"/>
</dbReference>
<dbReference type="Pfam" id="PF02982">
    <property type="entry name" value="Scytalone_dh"/>
    <property type="match status" value="1"/>
</dbReference>
<sequence>MAIEKIGFDGLGKASSHSRAESQSTFHHFQKIPNLILYQIDYSKLGGKKWEAMPRDEFIGMVSGPQMFGDKLMRTQHLIGASRWRKISENQIQGVHQMRSRSSRSADTESGAAAVDIERCTVVEHMYVKVESQWQLGGIKPSLR</sequence>
<name>A0A8H8BUW8_9HELO</name>
<evidence type="ECO:0000256" key="2">
    <source>
        <dbReference type="ARBA" id="ARBA00023239"/>
    </source>
</evidence>
<dbReference type="OrthoDB" id="5281072at2759"/>
<proteinExistence type="inferred from homology"/>
<evidence type="ECO:0000313" key="4">
    <source>
        <dbReference type="EMBL" id="KAG4425000.1"/>
    </source>
</evidence>
<keyword evidence="5" id="KW-1185">Reference proteome</keyword>
<gene>
    <name evidence="4" type="ORF">IFR04_001770</name>
</gene>
<reference evidence="4" key="1">
    <citation type="submission" date="2021-02" db="EMBL/GenBank/DDBJ databases">
        <title>Genome sequence Cadophora malorum strain M34.</title>
        <authorList>
            <person name="Stefanovic E."/>
            <person name="Vu D."/>
            <person name="Scully C."/>
            <person name="Dijksterhuis J."/>
            <person name="Roader J."/>
            <person name="Houbraken J."/>
        </authorList>
    </citation>
    <scope>NUCLEOTIDE SEQUENCE</scope>
    <source>
        <strain evidence="4">M34</strain>
    </source>
</reference>
<comment type="caution">
    <text evidence="4">The sequence shown here is derived from an EMBL/GenBank/DDBJ whole genome shotgun (WGS) entry which is preliminary data.</text>
</comment>
<dbReference type="EMBL" id="JAFJYH010000014">
    <property type="protein sequence ID" value="KAG4425000.1"/>
    <property type="molecule type" value="Genomic_DNA"/>
</dbReference>
<comment type="similarity">
    <text evidence="1">Belongs to the scytalone dehydratase family.</text>
</comment>
<dbReference type="AlphaFoldDB" id="A0A8H8BUW8"/>
<dbReference type="Proteomes" id="UP000664132">
    <property type="component" value="Unassembled WGS sequence"/>
</dbReference>
<feature type="domain" description="Scytalone dehydratase-like" evidence="3">
    <location>
        <begin position="38"/>
        <end position="144"/>
    </location>
</feature>
<dbReference type="InterPro" id="IPR049884">
    <property type="entry name" value="Scytalone_dh"/>
</dbReference>
<organism evidence="4 5">
    <name type="scientific">Cadophora malorum</name>
    <dbReference type="NCBI Taxonomy" id="108018"/>
    <lineage>
        <taxon>Eukaryota</taxon>
        <taxon>Fungi</taxon>
        <taxon>Dikarya</taxon>
        <taxon>Ascomycota</taxon>
        <taxon>Pezizomycotina</taxon>
        <taxon>Leotiomycetes</taxon>
        <taxon>Helotiales</taxon>
        <taxon>Ploettnerulaceae</taxon>
        <taxon>Cadophora</taxon>
    </lineage>
</organism>
<dbReference type="InterPro" id="IPR032710">
    <property type="entry name" value="NTF2-like_dom_sf"/>
</dbReference>
<keyword evidence="2" id="KW-0456">Lyase</keyword>
<dbReference type="GO" id="GO:0016829">
    <property type="term" value="F:lyase activity"/>
    <property type="evidence" value="ECO:0007669"/>
    <property type="project" value="UniProtKB-KW"/>
</dbReference>
<accession>A0A8H8BUW8</accession>
<evidence type="ECO:0000256" key="1">
    <source>
        <dbReference type="ARBA" id="ARBA00008584"/>
    </source>
</evidence>
<evidence type="ECO:0000259" key="3">
    <source>
        <dbReference type="Pfam" id="PF02982"/>
    </source>
</evidence>
<dbReference type="SUPFAM" id="SSF54427">
    <property type="entry name" value="NTF2-like"/>
    <property type="match status" value="1"/>
</dbReference>